<dbReference type="AlphaFoldDB" id="A0A378YRW7"/>
<dbReference type="InterPro" id="IPR019251">
    <property type="entry name" value="DUF2231_TM"/>
</dbReference>
<name>A0A378YRW7_9NOCA</name>
<evidence type="ECO:0000259" key="2">
    <source>
        <dbReference type="Pfam" id="PF09990"/>
    </source>
</evidence>
<keyword evidence="4" id="KW-1185">Reference proteome</keyword>
<reference evidence="3 4" key="1">
    <citation type="submission" date="2018-06" db="EMBL/GenBank/DDBJ databases">
        <authorList>
            <consortium name="Pathogen Informatics"/>
            <person name="Doyle S."/>
        </authorList>
    </citation>
    <scope>NUCLEOTIDE SEQUENCE [LARGE SCALE GENOMIC DNA]</scope>
    <source>
        <strain evidence="3 4">NCTC1934</strain>
    </source>
</reference>
<feature type="domain" description="DUF2231" evidence="2">
    <location>
        <begin position="6"/>
        <end position="149"/>
    </location>
</feature>
<feature type="transmembrane region" description="Helical" evidence="1">
    <location>
        <begin position="12"/>
        <end position="34"/>
    </location>
</feature>
<keyword evidence="1" id="KW-1133">Transmembrane helix</keyword>
<dbReference type="Proteomes" id="UP000255467">
    <property type="component" value="Unassembled WGS sequence"/>
</dbReference>
<keyword evidence="1" id="KW-0472">Membrane</keyword>
<dbReference type="EMBL" id="UGRY01000002">
    <property type="protein sequence ID" value="SUA79906.1"/>
    <property type="molecule type" value="Genomic_DNA"/>
</dbReference>
<evidence type="ECO:0000313" key="3">
    <source>
        <dbReference type="EMBL" id="SUA79906.1"/>
    </source>
</evidence>
<dbReference type="RefSeq" id="WP_039815662.1">
    <property type="nucleotide sequence ID" value="NZ_UGRY01000002.1"/>
</dbReference>
<keyword evidence="1" id="KW-0812">Transmembrane</keyword>
<gene>
    <name evidence="3" type="ORF">NCTC1934_04022</name>
</gene>
<accession>A0A378YRW7</accession>
<evidence type="ECO:0000313" key="4">
    <source>
        <dbReference type="Proteomes" id="UP000255467"/>
    </source>
</evidence>
<organism evidence="3 4">
    <name type="scientific">Nocardia otitidiscaviarum</name>
    <dbReference type="NCBI Taxonomy" id="1823"/>
    <lineage>
        <taxon>Bacteria</taxon>
        <taxon>Bacillati</taxon>
        <taxon>Actinomycetota</taxon>
        <taxon>Actinomycetes</taxon>
        <taxon>Mycobacteriales</taxon>
        <taxon>Nocardiaceae</taxon>
        <taxon>Nocardia</taxon>
    </lineage>
</organism>
<feature type="transmembrane region" description="Helical" evidence="1">
    <location>
        <begin position="117"/>
        <end position="137"/>
    </location>
</feature>
<feature type="transmembrane region" description="Helical" evidence="1">
    <location>
        <begin position="87"/>
        <end position="105"/>
    </location>
</feature>
<dbReference type="Pfam" id="PF09990">
    <property type="entry name" value="DUF2231"/>
    <property type="match status" value="1"/>
</dbReference>
<sequence length="154" mass="16487">MTTLDGLPAHVLLVHALVVLVPLTAALLILCALWVAARRRLVWPTAVLAVVVVALTPLTIDAGEWLYTRVGSTPAIDEHVELGRATLYYVIPLLVVALLLLFWHWREERGATIGRPVVSVLIVLAIVAGVAASAQIYRVGESGSRAVWGGITAT</sequence>
<feature type="transmembrane region" description="Helical" evidence="1">
    <location>
        <begin position="41"/>
        <end position="60"/>
    </location>
</feature>
<evidence type="ECO:0000256" key="1">
    <source>
        <dbReference type="SAM" id="Phobius"/>
    </source>
</evidence>
<dbReference type="STRING" id="1406858.GCA_000710895_00186"/>
<protein>
    <recommendedName>
        <fullName evidence="2">DUF2231 domain-containing protein</fullName>
    </recommendedName>
</protein>
<proteinExistence type="predicted"/>